<dbReference type="OrthoDB" id="320396at2"/>
<dbReference type="RefSeq" id="WP_045096200.1">
    <property type="nucleotide sequence ID" value="NZ_LN614827.1"/>
</dbReference>
<dbReference type="InterPro" id="IPR005144">
    <property type="entry name" value="ATP-cone_dom"/>
</dbReference>
<evidence type="ECO:0000256" key="1">
    <source>
        <dbReference type="ARBA" id="ARBA00022741"/>
    </source>
</evidence>
<dbReference type="Proteomes" id="UP000032430">
    <property type="component" value="Chromosome I"/>
</dbReference>
<dbReference type="EMBL" id="LN614827">
    <property type="protein sequence ID" value="CEG57760.1"/>
    <property type="molecule type" value="Genomic_DNA"/>
</dbReference>
<evidence type="ECO:0000256" key="3">
    <source>
        <dbReference type="PROSITE-ProRule" id="PRU00492"/>
    </source>
</evidence>
<dbReference type="SUPFAM" id="SSF52980">
    <property type="entry name" value="Restriction endonuclease-like"/>
    <property type="match status" value="1"/>
</dbReference>
<evidence type="ECO:0000313" key="6">
    <source>
        <dbReference type="Proteomes" id="UP000032430"/>
    </source>
</evidence>
<sequence>MTTIIKTSGEQVPFDPNRLSQSLKRVGADESLIREIVDEVSHRLVEGMSTHTIYHIAFRLLRKKSRSLAAKYHLKHAIMQLGLSGYPFEKYVAEILRHQGFQTQNNQIVTGFCVDHEVDVVAERKNQKIFIECKYHNRLGIKCDVKISLYFKARFQDIELSYKKKADEQLKGWLVTNTRFTHDAIQYGLCAGLHLIGWDFPTVGSLKELIEFSGLYPITCITSFTKAEISQLLEKNIIICKTISNNINLLDELKIPKQRRDSIIEQCRTLWNSAVI</sequence>
<reference evidence="6" key="1">
    <citation type="submission" date="2014-09" db="EMBL/GenBank/DDBJ databases">
        <authorList>
            <person name="Gomez-Valero L."/>
        </authorList>
    </citation>
    <scope>NUCLEOTIDE SEQUENCE [LARGE SCALE GENOMIC DNA]</scope>
    <source>
        <strain evidence="6">ATCC700992</strain>
    </source>
</reference>
<keyword evidence="1 3" id="KW-0547">Nucleotide-binding</keyword>
<evidence type="ECO:0000313" key="5">
    <source>
        <dbReference type="EMBL" id="CEG57760.1"/>
    </source>
</evidence>
<dbReference type="PROSITE" id="PS51161">
    <property type="entry name" value="ATP_CONE"/>
    <property type="match status" value="1"/>
</dbReference>
<dbReference type="HOGENOM" id="CLU_086368_0_0_6"/>
<gene>
    <name evidence="5" type="ORF">LFA_2389</name>
</gene>
<organism evidence="5 6">
    <name type="scientific">Legionella fallonii LLAP-10</name>
    <dbReference type="NCBI Taxonomy" id="1212491"/>
    <lineage>
        <taxon>Bacteria</taxon>
        <taxon>Pseudomonadati</taxon>
        <taxon>Pseudomonadota</taxon>
        <taxon>Gammaproteobacteria</taxon>
        <taxon>Legionellales</taxon>
        <taxon>Legionellaceae</taxon>
        <taxon>Legionella</taxon>
    </lineage>
</organism>
<dbReference type="Pfam" id="PF04471">
    <property type="entry name" value="Mrr_cat"/>
    <property type="match status" value="1"/>
</dbReference>
<dbReference type="AlphaFoldDB" id="A0A098G8G2"/>
<dbReference type="GO" id="GO:0003677">
    <property type="term" value="F:DNA binding"/>
    <property type="evidence" value="ECO:0007669"/>
    <property type="project" value="InterPro"/>
</dbReference>
<protein>
    <recommendedName>
        <fullName evidence="4">ATP-cone domain-containing protein</fullName>
    </recommendedName>
</protein>
<name>A0A098G8G2_9GAMM</name>
<dbReference type="InterPro" id="IPR011335">
    <property type="entry name" value="Restrct_endonuc-II-like"/>
</dbReference>
<dbReference type="GO" id="GO:0005524">
    <property type="term" value="F:ATP binding"/>
    <property type="evidence" value="ECO:0007669"/>
    <property type="project" value="UniProtKB-UniRule"/>
</dbReference>
<dbReference type="Pfam" id="PF03477">
    <property type="entry name" value="ATP-cone"/>
    <property type="match status" value="1"/>
</dbReference>
<evidence type="ECO:0000256" key="2">
    <source>
        <dbReference type="ARBA" id="ARBA00022840"/>
    </source>
</evidence>
<accession>A0A098G8G2</accession>
<dbReference type="GO" id="GO:0009307">
    <property type="term" value="P:DNA restriction-modification system"/>
    <property type="evidence" value="ECO:0007669"/>
    <property type="project" value="InterPro"/>
</dbReference>
<proteinExistence type="predicted"/>
<dbReference type="STRING" id="1212491.LFA_2389"/>
<keyword evidence="6" id="KW-1185">Reference proteome</keyword>
<dbReference type="CDD" id="cd22308">
    <property type="entry name" value="Af1548-like"/>
    <property type="match status" value="1"/>
</dbReference>
<dbReference type="KEGG" id="lfa:LFA_2389"/>
<keyword evidence="2 3" id="KW-0067">ATP-binding</keyword>
<dbReference type="GO" id="GO:0004519">
    <property type="term" value="F:endonuclease activity"/>
    <property type="evidence" value="ECO:0007669"/>
    <property type="project" value="InterPro"/>
</dbReference>
<evidence type="ECO:0000259" key="4">
    <source>
        <dbReference type="PROSITE" id="PS51161"/>
    </source>
</evidence>
<dbReference type="Gene3D" id="3.40.1350.10">
    <property type="match status" value="1"/>
</dbReference>
<feature type="domain" description="ATP-cone" evidence="4">
    <location>
        <begin position="2"/>
        <end position="85"/>
    </location>
</feature>
<dbReference type="InterPro" id="IPR007560">
    <property type="entry name" value="Restrct_endonuc_IV_Mrr"/>
</dbReference>
<dbReference type="InterPro" id="IPR011856">
    <property type="entry name" value="tRNA_endonuc-like_dom_sf"/>
</dbReference>